<name>A0A368HGN7_9GAMM</name>
<evidence type="ECO:0000313" key="3">
    <source>
        <dbReference type="Proteomes" id="UP000253250"/>
    </source>
</evidence>
<dbReference type="InterPro" id="IPR027396">
    <property type="entry name" value="DsrEFH-like"/>
</dbReference>
<dbReference type="SUPFAM" id="SSF75169">
    <property type="entry name" value="DsrEFH-like"/>
    <property type="match status" value="1"/>
</dbReference>
<accession>A0A368HGN7</accession>
<protein>
    <submittedName>
        <fullName evidence="2">Uncharacterized protein</fullName>
    </submittedName>
</protein>
<proteinExistence type="predicted"/>
<dbReference type="AlphaFoldDB" id="A0A368HGN7"/>
<evidence type="ECO:0000313" key="2">
    <source>
        <dbReference type="EMBL" id="RCN58551.1"/>
    </source>
</evidence>
<organism evidence="2 3">
    <name type="scientific">Acidiferrobacter thiooxydans</name>
    <dbReference type="NCBI Taxonomy" id="163359"/>
    <lineage>
        <taxon>Bacteria</taxon>
        <taxon>Pseudomonadati</taxon>
        <taxon>Pseudomonadota</taxon>
        <taxon>Gammaproteobacteria</taxon>
        <taxon>Acidiferrobacterales</taxon>
        <taxon>Acidiferrobacteraceae</taxon>
        <taxon>Acidiferrobacter</taxon>
    </lineage>
</organism>
<dbReference type="Proteomes" id="UP000253250">
    <property type="component" value="Unassembled WGS sequence"/>
</dbReference>
<reference evidence="2 3" key="1">
    <citation type="submission" date="2018-02" db="EMBL/GenBank/DDBJ databases">
        <title>Insights into the biology of acidophilic members of the Acidiferrobacteraceae family derived from comparative genomic analyses.</title>
        <authorList>
            <person name="Issotta F."/>
            <person name="Thyssen C."/>
            <person name="Mena C."/>
            <person name="Moya A."/>
            <person name="Bellenberg S."/>
            <person name="Sproer C."/>
            <person name="Covarrubias P.C."/>
            <person name="Sand W."/>
            <person name="Quatrini R."/>
            <person name="Vera M."/>
        </authorList>
    </citation>
    <scope>NUCLEOTIDE SEQUENCE [LARGE SCALE GENOMIC DNA]</scope>
    <source>
        <strain evidence="3">m-1</strain>
    </source>
</reference>
<sequence length="176" mass="19962">MQKGGFVKKGALWTALSFLAVSAPALAVQGNLHWHTIHIQIPVRLKHAKVVFNMDHPVFIPHTKEPVGLSQLRMMVAKFTRDHTRWKIDAVFQGADGYMLLNDKAYNQFMHVRTGNPYRGQIEALFHKGVDIEECGVTMRAHHWGNKQLLPNVKVNAGAVARIIWLEQHGYIEVNP</sequence>
<feature type="signal peptide" evidence="1">
    <location>
        <begin position="1"/>
        <end position="27"/>
    </location>
</feature>
<comment type="caution">
    <text evidence="2">The sequence shown here is derived from an EMBL/GenBank/DDBJ whole genome shotgun (WGS) entry which is preliminary data.</text>
</comment>
<gene>
    <name evidence="2" type="ORF">C4900_01790</name>
</gene>
<dbReference type="EMBL" id="PSYR01000001">
    <property type="protein sequence ID" value="RCN58551.1"/>
    <property type="molecule type" value="Genomic_DNA"/>
</dbReference>
<evidence type="ECO:0000256" key="1">
    <source>
        <dbReference type="SAM" id="SignalP"/>
    </source>
</evidence>
<feature type="chain" id="PRO_5016661399" evidence="1">
    <location>
        <begin position="28"/>
        <end position="176"/>
    </location>
</feature>
<keyword evidence="3" id="KW-1185">Reference proteome</keyword>
<keyword evidence="1" id="KW-0732">Signal</keyword>
<dbReference type="Gene3D" id="3.40.1260.10">
    <property type="entry name" value="DsrEFH-like"/>
    <property type="match status" value="1"/>
</dbReference>